<dbReference type="RefSeq" id="WP_183960523.1">
    <property type="nucleotide sequence ID" value="NZ_JACHHP010000002.1"/>
</dbReference>
<dbReference type="EMBL" id="JACHHP010000002">
    <property type="protein sequence ID" value="MBB5208016.1"/>
    <property type="molecule type" value="Genomic_DNA"/>
</dbReference>
<dbReference type="PANTHER" id="PTHR35803">
    <property type="entry name" value="GLUCAN 1,4-ALPHA-GLUCOSIDASE SUSB-RELATED"/>
    <property type="match status" value="1"/>
</dbReference>
<evidence type="ECO:0000256" key="1">
    <source>
        <dbReference type="SAM" id="SignalP"/>
    </source>
</evidence>
<keyword evidence="1" id="KW-0732">Signal</keyword>
<keyword evidence="5" id="KW-0326">Glycosidase</keyword>
<evidence type="ECO:0000313" key="6">
    <source>
        <dbReference type="Proteomes" id="UP000521199"/>
    </source>
</evidence>
<accession>A0A7W8D4Y8</accession>
<dbReference type="SUPFAM" id="SSF51445">
    <property type="entry name" value="(Trans)glycosidases"/>
    <property type="match status" value="1"/>
</dbReference>
<evidence type="ECO:0000259" key="2">
    <source>
        <dbReference type="Pfam" id="PF10566"/>
    </source>
</evidence>
<feature type="domain" description="Glycosyl-hydrolase 97 catalytic" evidence="2">
    <location>
        <begin position="295"/>
        <end position="483"/>
    </location>
</feature>
<dbReference type="Gene3D" id="2.70.98.10">
    <property type="match status" value="1"/>
</dbReference>
<keyword evidence="6" id="KW-1185">Reference proteome</keyword>
<evidence type="ECO:0000259" key="4">
    <source>
        <dbReference type="Pfam" id="PF14509"/>
    </source>
</evidence>
<sequence length="683" mass="76544">MNTRCVMLVLALAGAGIVRAAPESVATLASPGKVLAVTLELDDGRLAYRIDRLGEPVIAPSRLGLLLRDGRFERNLALTAQSTSMRDETWEQPWGESRFVRNHYNELRATFTETTLHKRSVDVVFRLFDDGVGFRYEFPKQPQDSSGADVLIDDELTEFAIAAPAEAWWIPAGEWNRYEYLYTRTPLAEVGQAHTPLTIRTRDGLHIALHEAALVDYAAMWLRRVDGQRLKVQLAPGAEGWSVRRSAPFHTPWRTLQIDDRAGGLVESNLILNLNEPSVLGDVSWVKPAKYVGVWWELHLEDSTWATGPKHGATTANTKRYIDFAARHGFRGVLVEGWNPGWDGDWFSNGWNFDFTRATPDFDIEELAAYAKRHGVHLIGHHETACAVSHYERQLDAAFALYARLGIDQVKTGYVCDAGQIERQDTPGGPVLREWHDGQWNVRHHLRVVQAAAKHRIAINAHEPVKDTGLRRTYPNWIAREGARGMEYNAWGQPPNPPEHEANLVFTRMLAGPMDFTPGVLSLTGRGGARIESTLAKQLANYVVLYSPIQMAADLPHNYERHMDAFRFIVDVPVDWAQTRVLDGAIGDFVTVARKDRNSEDWYLGSVTDEHGRVLPVPLSFLDAGRRYVAQIYRDGDDAHWKTAPFAFAVETREVTSADTLQLRLAAGGGQAIRFTPADLAAR</sequence>
<comment type="caution">
    <text evidence="5">The sequence shown here is derived from an EMBL/GenBank/DDBJ whole genome shotgun (WGS) entry which is preliminary data.</text>
</comment>
<dbReference type="GO" id="GO:0030246">
    <property type="term" value="F:carbohydrate binding"/>
    <property type="evidence" value="ECO:0007669"/>
    <property type="project" value="InterPro"/>
</dbReference>
<dbReference type="GO" id="GO:0004558">
    <property type="term" value="F:alpha-1,4-glucosidase activity"/>
    <property type="evidence" value="ECO:0007669"/>
    <property type="project" value="UniProtKB-EC"/>
</dbReference>
<proteinExistence type="predicted"/>
<feature type="domain" description="Glycosyl-hydrolase 97 N-terminal" evidence="3">
    <location>
        <begin position="28"/>
        <end position="277"/>
    </location>
</feature>
<keyword evidence="5" id="KW-0378">Hydrolase</keyword>
<dbReference type="Pfam" id="PF10566">
    <property type="entry name" value="Glyco_hydro_97"/>
    <property type="match status" value="1"/>
</dbReference>
<name>A0A7W8D4Y8_9GAMM</name>
<dbReference type="PANTHER" id="PTHR35803:SF1">
    <property type="entry name" value="GLUCAN 1,4-ALPHA-GLUCOSIDASE SUSB"/>
    <property type="match status" value="1"/>
</dbReference>
<dbReference type="InterPro" id="IPR052720">
    <property type="entry name" value="Glycosyl_hydrolase_97"/>
</dbReference>
<dbReference type="Pfam" id="PF14509">
    <property type="entry name" value="GH97_C"/>
    <property type="match status" value="1"/>
</dbReference>
<gene>
    <name evidence="5" type="ORF">HNQ52_001545</name>
</gene>
<feature type="chain" id="PRO_5031078496" evidence="1">
    <location>
        <begin position="21"/>
        <end position="683"/>
    </location>
</feature>
<dbReference type="InterPro" id="IPR029486">
    <property type="entry name" value="GH97_N"/>
</dbReference>
<evidence type="ECO:0000313" key="5">
    <source>
        <dbReference type="EMBL" id="MBB5208016.1"/>
    </source>
</evidence>
<dbReference type="Proteomes" id="UP000521199">
    <property type="component" value="Unassembled WGS sequence"/>
</dbReference>
<organism evidence="5 6">
    <name type="scientific">Chiayiivirga flava</name>
    <dbReference type="NCBI Taxonomy" id="659595"/>
    <lineage>
        <taxon>Bacteria</taxon>
        <taxon>Pseudomonadati</taxon>
        <taxon>Pseudomonadota</taxon>
        <taxon>Gammaproteobacteria</taxon>
        <taxon>Lysobacterales</taxon>
        <taxon>Lysobacteraceae</taxon>
        <taxon>Chiayiivirga</taxon>
    </lineage>
</organism>
<dbReference type="AlphaFoldDB" id="A0A7W8D4Y8"/>
<dbReference type="InterPro" id="IPR029483">
    <property type="entry name" value="GH97_C"/>
</dbReference>
<dbReference type="EC" id="3.2.1.20" evidence="5"/>
<dbReference type="InterPro" id="IPR013785">
    <property type="entry name" value="Aldolase_TIM"/>
</dbReference>
<protein>
    <submittedName>
        <fullName evidence="5">Alpha-glucosidase</fullName>
        <ecNumber evidence="5">3.2.1.20</ecNumber>
    </submittedName>
</protein>
<feature type="signal peptide" evidence="1">
    <location>
        <begin position="1"/>
        <end position="20"/>
    </location>
</feature>
<evidence type="ECO:0000259" key="3">
    <source>
        <dbReference type="Pfam" id="PF14508"/>
    </source>
</evidence>
<dbReference type="InterPro" id="IPR019563">
    <property type="entry name" value="GH97_catalytic"/>
</dbReference>
<reference evidence="5 6" key="1">
    <citation type="submission" date="2020-08" db="EMBL/GenBank/DDBJ databases">
        <title>Genomic Encyclopedia of Type Strains, Phase IV (KMG-IV): sequencing the most valuable type-strain genomes for metagenomic binning, comparative biology and taxonomic classification.</title>
        <authorList>
            <person name="Goeker M."/>
        </authorList>
    </citation>
    <scope>NUCLEOTIDE SEQUENCE [LARGE SCALE GENOMIC DNA]</scope>
    <source>
        <strain evidence="5 6">DSM 24163</strain>
    </source>
</reference>
<dbReference type="Gene3D" id="3.20.20.70">
    <property type="entry name" value="Aldolase class I"/>
    <property type="match status" value="1"/>
</dbReference>
<dbReference type="InterPro" id="IPR014718">
    <property type="entry name" value="GH-type_carb-bd"/>
</dbReference>
<feature type="domain" description="Glycosyl-hydrolase 97 C-terminal oligomerisation" evidence="4">
    <location>
        <begin position="575"/>
        <end position="676"/>
    </location>
</feature>
<dbReference type="Pfam" id="PF14508">
    <property type="entry name" value="GH97_N"/>
    <property type="match status" value="1"/>
</dbReference>
<dbReference type="InterPro" id="IPR017853">
    <property type="entry name" value="GH"/>
</dbReference>